<evidence type="ECO:0000256" key="8">
    <source>
        <dbReference type="ARBA" id="ARBA00023027"/>
    </source>
</evidence>
<evidence type="ECO:0000256" key="10">
    <source>
        <dbReference type="ARBA" id="ARBA00047682"/>
    </source>
</evidence>
<feature type="binding site" evidence="11">
    <location>
        <position position="145"/>
    </location>
    <ligand>
        <name>FAD</name>
        <dbReference type="ChEBI" id="CHEBI:57692"/>
    </ligand>
</feature>
<dbReference type="GeneID" id="64705756"/>
<comment type="catalytic activity">
    <reaction evidence="10 12">
        <text>2 Fe(III)-[cytochrome b5] + NADH = 2 Fe(II)-[cytochrome b5] + NAD(+) + H(+)</text>
        <dbReference type="Rhea" id="RHEA:46680"/>
        <dbReference type="Rhea" id="RHEA-COMP:10438"/>
        <dbReference type="Rhea" id="RHEA-COMP:10439"/>
        <dbReference type="ChEBI" id="CHEBI:15378"/>
        <dbReference type="ChEBI" id="CHEBI:29033"/>
        <dbReference type="ChEBI" id="CHEBI:29034"/>
        <dbReference type="ChEBI" id="CHEBI:57540"/>
        <dbReference type="ChEBI" id="CHEBI:57945"/>
        <dbReference type="EC" id="1.6.2.2"/>
    </reaction>
</comment>
<dbReference type="Pfam" id="PF00970">
    <property type="entry name" value="FAD_binding_6"/>
    <property type="match status" value="1"/>
</dbReference>
<keyword evidence="13" id="KW-1133">Transmembrane helix</keyword>
<evidence type="ECO:0000259" key="14">
    <source>
        <dbReference type="PROSITE" id="PS51384"/>
    </source>
</evidence>
<dbReference type="SUPFAM" id="SSF52343">
    <property type="entry name" value="Ferredoxin reductase-like, C-terminal NADP-linked domain"/>
    <property type="match status" value="1"/>
</dbReference>
<evidence type="ECO:0000256" key="2">
    <source>
        <dbReference type="ARBA" id="ARBA00004572"/>
    </source>
</evidence>
<keyword evidence="7 12" id="KW-0560">Oxidoreductase</keyword>
<sequence>MSFIRAATLARSATSSCRRYSTEAGAKKSSSLGLYLGGAGLVGLGTYVYMGFGKGEAVTAKKDLKSPLDPSKFIDLKLKKVEPCNHNTSKFVLELEKGEASLLPIASCVYIETPDFKDDKGQPMCRPYTPISASDLEGELTFIIKKYETGKVSKHIHSLKAGDTLRIKGPLPKWPWKMNELEEVGLIGGGSGIAPLYQILQHALADKTNKTKFKLLFANVTEQDIILREEFDAMKKKYPETFDVVYVLDKGDTNWKGPTGYISADLIKQHIAPSSLGEKVKVFICGPPGQVASIAGAKKGREQGELNGVLKELGYTKDQVSDRAIQQAIISLKYFFVRCINYEQQISSRSI</sequence>
<protein>
    <recommendedName>
        <fullName evidence="12">NADH-cytochrome b5 reductase</fullName>
        <ecNumber evidence="12">1.6.2.2</ecNumber>
    </recommendedName>
</protein>
<dbReference type="PANTHER" id="PTHR19370">
    <property type="entry name" value="NADH-CYTOCHROME B5 REDUCTASE"/>
    <property type="match status" value="1"/>
</dbReference>
<dbReference type="Gene3D" id="2.40.30.10">
    <property type="entry name" value="Translation factors"/>
    <property type="match status" value="1"/>
</dbReference>
<evidence type="ECO:0000256" key="11">
    <source>
        <dbReference type="PIRSR" id="PIRSR601834-1"/>
    </source>
</evidence>
<gene>
    <name evidence="15" type="ORF">F5147DRAFT_813595</name>
</gene>
<dbReference type="PROSITE" id="PS51384">
    <property type="entry name" value="FAD_FR"/>
    <property type="match status" value="1"/>
</dbReference>
<evidence type="ECO:0000256" key="7">
    <source>
        <dbReference type="ARBA" id="ARBA00023002"/>
    </source>
</evidence>
<dbReference type="InterPro" id="IPR017927">
    <property type="entry name" value="FAD-bd_FR_type"/>
</dbReference>
<name>A0A9P7JQS3_9AGAM</name>
<feature type="binding site" evidence="11">
    <location>
        <position position="127"/>
    </location>
    <ligand>
        <name>FAD</name>
        <dbReference type="ChEBI" id="CHEBI:57692"/>
    </ligand>
</feature>
<dbReference type="FunFam" id="3.40.50.80:FF:000009">
    <property type="entry name" value="NADH-cytochrome b5 reductase"/>
    <property type="match status" value="1"/>
</dbReference>
<dbReference type="PANTHER" id="PTHR19370:SF171">
    <property type="entry name" value="NADH-CYTOCHROME B5 REDUCTASE 2"/>
    <property type="match status" value="1"/>
</dbReference>
<dbReference type="OrthoDB" id="432685at2759"/>
<keyword evidence="6 11" id="KW-0274">FAD</keyword>
<keyword evidence="16" id="KW-1185">Reference proteome</keyword>
<keyword evidence="5" id="KW-1000">Mitochondrion outer membrane</keyword>
<evidence type="ECO:0000256" key="1">
    <source>
        <dbReference type="ARBA" id="ARBA00001974"/>
    </source>
</evidence>
<dbReference type="GO" id="GO:0090524">
    <property type="term" value="F:cytochrome-b5 reductase activity, acting on NADH"/>
    <property type="evidence" value="ECO:0007669"/>
    <property type="project" value="UniProtKB-EC"/>
</dbReference>
<evidence type="ECO:0000256" key="4">
    <source>
        <dbReference type="ARBA" id="ARBA00022630"/>
    </source>
</evidence>
<keyword evidence="13" id="KW-0812">Transmembrane</keyword>
<feature type="binding site" evidence="11">
    <location>
        <position position="151"/>
    </location>
    <ligand>
        <name>FAD</name>
        <dbReference type="ChEBI" id="CHEBI:57692"/>
    </ligand>
</feature>
<reference evidence="15" key="1">
    <citation type="journal article" date="2020" name="New Phytol.">
        <title>Comparative genomics reveals dynamic genome evolution in host specialist ectomycorrhizal fungi.</title>
        <authorList>
            <person name="Lofgren L.A."/>
            <person name="Nguyen N.H."/>
            <person name="Vilgalys R."/>
            <person name="Ruytinx J."/>
            <person name="Liao H.L."/>
            <person name="Branco S."/>
            <person name="Kuo A."/>
            <person name="LaButti K."/>
            <person name="Lipzen A."/>
            <person name="Andreopoulos W."/>
            <person name="Pangilinan J."/>
            <person name="Riley R."/>
            <person name="Hundley H."/>
            <person name="Na H."/>
            <person name="Barry K."/>
            <person name="Grigoriev I.V."/>
            <person name="Stajich J.E."/>
            <person name="Kennedy P.G."/>
        </authorList>
    </citation>
    <scope>NUCLEOTIDE SEQUENCE</scope>
    <source>
        <strain evidence="15">FC423</strain>
    </source>
</reference>
<dbReference type="InterPro" id="IPR001433">
    <property type="entry name" value="OxRdtase_FAD/NAD-bd"/>
</dbReference>
<proteinExistence type="inferred from homology"/>
<dbReference type="RefSeq" id="XP_041289302.1">
    <property type="nucleotide sequence ID" value="XM_041443497.1"/>
</dbReference>
<dbReference type="Gene3D" id="3.40.50.80">
    <property type="entry name" value="Nucleotide-binding domain of ferredoxin-NADP reductase (FNR) module"/>
    <property type="match status" value="1"/>
</dbReference>
<dbReference type="PRINTS" id="PR00406">
    <property type="entry name" value="CYTB5RDTASE"/>
</dbReference>
<comment type="similarity">
    <text evidence="3 12">Belongs to the flavoprotein pyridine nucleotide cytochrome reductase family.</text>
</comment>
<dbReference type="EC" id="1.6.2.2" evidence="12"/>
<dbReference type="Pfam" id="PF00175">
    <property type="entry name" value="NAD_binding_1"/>
    <property type="match status" value="1"/>
</dbReference>
<dbReference type="InterPro" id="IPR001709">
    <property type="entry name" value="Flavoprot_Pyr_Nucl_cyt_Rdtase"/>
</dbReference>
<evidence type="ECO:0000256" key="6">
    <source>
        <dbReference type="ARBA" id="ARBA00022827"/>
    </source>
</evidence>
<feature type="binding site" evidence="11">
    <location>
        <position position="153"/>
    </location>
    <ligand>
        <name>FAD</name>
        <dbReference type="ChEBI" id="CHEBI:57692"/>
    </ligand>
</feature>
<dbReference type="CDD" id="cd06183">
    <property type="entry name" value="cyt_b5_reduct_like"/>
    <property type="match status" value="1"/>
</dbReference>
<evidence type="ECO:0000256" key="3">
    <source>
        <dbReference type="ARBA" id="ARBA00006105"/>
    </source>
</evidence>
<dbReference type="PRINTS" id="PR00371">
    <property type="entry name" value="FPNCR"/>
</dbReference>
<feature type="domain" description="FAD-binding FR-type" evidence="14">
    <location>
        <begin position="71"/>
        <end position="177"/>
    </location>
</feature>
<feature type="binding site" evidence="11">
    <location>
        <position position="126"/>
    </location>
    <ligand>
        <name>FAD</name>
        <dbReference type="ChEBI" id="CHEBI:57692"/>
    </ligand>
</feature>
<evidence type="ECO:0000256" key="12">
    <source>
        <dbReference type="RuleBase" id="RU361226"/>
    </source>
</evidence>
<dbReference type="GO" id="GO:0005741">
    <property type="term" value="C:mitochondrial outer membrane"/>
    <property type="evidence" value="ECO:0007669"/>
    <property type="project" value="UniProtKB-SubCell"/>
</dbReference>
<keyword evidence="8 12" id="KW-0520">NAD</keyword>
<evidence type="ECO:0000313" key="16">
    <source>
        <dbReference type="Proteomes" id="UP000823399"/>
    </source>
</evidence>
<evidence type="ECO:0000256" key="13">
    <source>
        <dbReference type="SAM" id="Phobius"/>
    </source>
</evidence>
<evidence type="ECO:0000256" key="5">
    <source>
        <dbReference type="ARBA" id="ARBA00022787"/>
    </source>
</evidence>
<comment type="cofactor">
    <cofactor evidence="1 11 12">
        <name>FAD</name>
        <dbReference type="ChEBI" id="CHEBI:57692"/>
    </cofactor>
</comment>
<organism evidence="15 16">
    <name type="scientific">Suillus discolor</name>
    <dbReference type="NCBI Taxonomy" id="1912936"/>
    <lineage>
        <taxon>Eukaryota</taxon>
        <taxon>Fungi</taxon>
        <taxon>Dikarya</taxon>
        <taxon>Basidiomycota</taxon>
        <taxon>Agaricomycotina</taxon>
        <taxon>Agaricomycetes</taxon>
        <taxon>Agaricomycetidae</taxon>
        <taxon>Boletales</taxon>
        <taxon>Suillineae</taxon>
        <taxon>Suillaceae</taxon>
        <taxon>Suillus</taxon>
    </lineage>
</organism>
<dbReference type="InterPro" id="IPR017938">
    <property type="entry name" value="Riboflavin_synthase-like_b-brl"/>
</dbReference>
<feature type="binding site" evidence="11">
    <location>
        <position position="143"/>
    </location>
    <ligand>
        <name>FAD</name>
        <dbReference type="ChEBI" id="CHEBI:57692"/>
    </ligand>
</feature>
<dbReference type="InterPro" id="IPR008333">
    <property type="entry name" value="Cbr1-like_FAD-bd_dom"/>
</dbReference>
<dbReference type="SUPFAM" id="SSF63380">
    <property type="entry name" value="Riboflavin synthase domain-like"/>
    <property type="match status" value="1"/>
</dbReference>
<dbReference type="AlphaFoldDB" id="A0A9P7JQS3"/>
<accession>A0A9P7JQS3</accession>
<feature type="binding site" evidence="11">
    <location>
        <position position="128"/>
    </location>
    <ligand>
        <name>FAD</name>
        <dbReference type="ChEBI" id="CHEBI:57692"/>
    </ligand>
</feature>
<feature type="transmembrane region" description="Helical" evidence="13">
    <location>
        <begin position="32"/>
        <end position="52"/>
    </location>
</feature>
<dbReference type="EMBL" id="JABBWM010000056">
    <property type="protein sequence ID" value="KAG2099819.1"/>
    <property type="molecule type" value="Genomic_DNA"/>
</dbReference>
<comment type="caution">
    <text evidence="15">The sequence shown here is derived from an EMBL/GenBank/DDBJ whole genome shotgun (WGS) entry which is preliminary data.</text>
</comment>
<dbReference type="InterPro" id="IPR039261">
    <property type="entry name" value="FNR_nucleotide-bd"/>
</dbReference>
<keyword evidence="4 11" id="KW-0285">Flavoprotein</keyword>
<evidence type="ECO:0000313" key="15">
    <source>
        <dbReference type="EMBL" id="KAG2099819.1"/>
    </source>
</evidence>
<keyword evidence="9" id="KW-0496">Mitochondrion</keyword>
<evidence type="ECO:0000256" key="9">
    <source>
        <dbReference type="ARBA" id="ARBA00023128"/>
    </source>
</evidence>
<keyword evidence="13" id="KW-0472">Membrane</keyword>
<feature type="binding site" evidence="11">
    <location>
        <position position="152"/>
    </location>
    <ligand>
        <name>FAD</name>
        <dbReference type="ChEBI" id="CHEBI:57692"/>
    </ligand>
</feature>
<comment type="subcellular location">
    <subcellularLocation>
        <location evidence="2">Mitochondrion outer membrane</location>
        <topology evidence="2">Single-pass membrane protein</topology>
    </subcellularLocation>
</comment>
<dbReference type="Proteomes" id="UP000823399">
    <property type="component" value="Unassembled WGS sequence"/>
</dbReference>
<dbReference type="InterPro" id="IPR001834">
    <property type="entry name" value="CBR-like"/>
</dbReference>